<dbReference type="PANTHER" id="PTHR24373:SF370">
    <property type="entry name" value="FISH-LIPS, ISOFORM E"/>
    <property type="match status" value="1"/>
</dbReference>
<evidence type="ECO:0000256" key="1">
    <source>
        <dbReference type="ARBA" id="ARBA00022614"/>
    </source>
</evidence>
<organism evidence="5">
    <name type="scientific">Bracon brevicornis</name>
    <dbReference type="NCBI Taxonomy" id="1563983"/>
    <lineage>
        <taxon>Eukaryota</taxon>
        <taxon>Metazoa</taxon>
        <taxon>Ecdysozoa</taxon>
        <taxon>Arthropoda</taxon>
        <taxon>Hexapoda</taxon>
        <taxon>Insecta</taxon>
        <taxon>Pterygota</taxon>
        <taxon>Neoptera</taxon>
        <taxon>Endopterygota</taxon>
        <taxon>Hymenoptera</taxon>
        <taxon>Apocrita</taxon>
        <taxon>Ichneumonoidea</taxon>
        <taxon>Braconidae</taxon>
        <taxon>Braconinae</taxon>
        <taxon>Bracon</taxon>
    </lineage>
</organism>
<dbReference type="AlphaFoldDB" id="A0A6V7HND0"/>
<dbReference type="PROSITE" id="PS51450">
    <property type="entry name" value="LRR"/>
    <property type="match status" value="1"/>
</dbReference>
<keyword evidence="3" id="KW-0677">Repeat</keyword>
<proteinExistence type="predicted"/>
<dbReference type="InterPro" id="IPR001611">
    <property type="entry name" value="Leu-rich_rpt"/>
</dbReference>
<reference evidence="5" key="1">
    <citation type="submission" date="2020-07" db="EMBL/GenBank/DDBJ databases">
        <authorList>
            <person name="Ferguson B K."/>
        </authorList>
    </citation>
    <scope>NUCLEOTIDE SEQUENCE</scope>
    <source>
        <strain evidence="5">L06</strain>
    </source>
</reference>
<accession>A0A6V7HND0</accession>
<dbReference type="SUPFAM" id="SSF52058">
    <property type="entry name" value="L domain-like"/>
    <property type="match status" value="1"/>
</dbReference>
<dbReference type="Pfam" id="PF13855">
    <property type="entry name" value="LRR_8"/>
    <property type="match status" value="2"/>
</dbReference>
<evidence type="ECO:0000256" key="4">
    <source>
        <dbReference type="SAM" id="SignalP"/>
    </source>
</evidence>
<feature type="chain" id="PRO_5028054663" description="LRRCT domain-containing protein" evidence="4">
    <location>
        <begin position="19"/>
        <end position="417"/>
    </location>
</feature>
<name>A0A6V7HND0_9HYME</name>
<evidence type="ECO:0000256" key="3">
    <source>
        <dbReference type="ARBA" id="ARBA00022737"/>
    </source>
</evidence>
<gene>
    <name evidence="5" type="ORF">BBRV_LOCUS1910</name>
</gene>
<dbReference type="InterPro" id="IPR050328">
    <property type="entry name" value="Dev_Immune_Receptor"/>
</dbReference>
<keyword evidence="1" id="KW-0433">Leucine-rich repeat</keyword>
<feature type="signal peptide" evidence="4">
    <location>
        <begin position="1"/>
        <end position="18"/>
    </location>
</feature>
<dbReference type="PANTHER" id="PTHR24373">
    <property type="entry name" value="SLIT RELATED LEUCINE-RICH REPEAT NEURONAL PROTEIN"/>
    <property type="match status" value="1"/>
</dbReference>
<sequence length="417" mass="46615">MLLQTITLLLLIVSGCSTSDVNQEVDCRKVDSFVKCEAGYVLIFVNQTAPAEKLRLETWRLSGIAPNAFQDLSISELIIILASDVFEPRPFNIQPESFTGLPNLTSFHIEDGIFSLDPSPFTLLSKLKHFSLYECDLTEIPRDMLADFSELEELWIMSNNISTITIDSLSKVNENLVELDLMANKITIIEARAFSRFKNLKRLSLDENQLINLSSETFKGLPNLNNLSLKLNRLSVIKRGIFNHLQALSELNLQQNVISEIEADAFSGMNLQVLNLEMNRLTTLQPGTFNNLAVLRNLDLSSNKLTVLPNNVFRSLFKSLKNLNFDANQISRIEQGSLEGLVLNELLLSRNKLTVLEENSFDGLNVGTLDLSRNNNLEIKSGAFNNLTVEKIVLSYCGIEAAGKSEWGLGDSVEVIL</sequence>
<dbReference type="SMART" id="SM00369">
    <property type="entry name" value="LRR_TYP"/>
    <property type="match status" value="10"/>
</dbReference>
<dbReference type="InterPro" id="IPR026906">
    <property type="entry name" value="LRR_5"/>
</dbReference>
<evidence type="ECO:0000313" key="5">
    <source>
        <dbReference type="EMBL" id="CAD1528445.1"/>
    </source>
</evidence>
<keyword evidence="2 4" id="KW-0732">Signal</keyword>
<evidence type="ECO:0008006" key="6">
    <source>
        <dbReference type="Google" id="ProtNLM"/>
    </source>
</evidence>
<dbReference type="InterPro" id="IPR003591">
    <property type="entry name" value="Leu-rich_rpt_typical-subtyp"/>
</dbReference>
<dbReference type="EMBL" id="CADCXW020000001">
    <property type="protein sequence ID" value="CAD1528445.1"/>
    <property type="molecule type" value="Genomic_DNA"/>
</dbReference>
<dbReference type="Gene3D" id="3.80.10.10">
    <property type="entry name" value="Ribonuclease Inhibitor"/>
    <property type="match status" value="3"/>
</dbReference>
<protein>
    <recommendedName>
        <fullName evidence="6">LRRCT domain-containing protein</fullName>
    </recommendedName>
</protein>
<dbReference type="Pfam" id="PF13306">
    <property type="entry name" value="LRR_5"/>
    <property type="match status" value="1"/>
</dbReference>
<dbReference type="InterPro" id="IPR032675">
    <property type="entry name" value="LRR_dom_sf"/>
</dbReference>
<evidence type="ECO:0000256" key="2">
    <source>
        <dbReference type="ARBA" id="ARBA00022729"/>
    </source>
</evidence>
<dbReference type="Pfam" id="PF00560">
    <property type="entry name" value="LRR_1"/>
    <property type="match status" value="1"/>
</dbReference>